<dbReference type="InterPro" id="IPR008928">
    <property type="entry name" value="6-hairpin_glycosidase_sf"/>
</dbReference>
<evidence type="ECO:0000256" key="8">
    <source>
        <dbReference type="ARBA" id="ARBA00023136"/>
    </source>
</evidence>
<evidence type="ECO:0000256" key="4">
    <source>
        <dbReference type="ARBA" id="ARBA00022679"/>
    </source>
</evidence>
<organism evidence="12 13">
    <name type="scientific">Klebsormidium nitens</name>
    <name type="common">Green alga</name>
    <name type="synonym">Ulothrix nitens</name>
    <dbReference type="NCBI Taxonomy" id="105231"/>
    <lineage>
        <taxon>Eukaryota</taxon>
        <taxon>Viridiplantae</taxon>
        <taxon>Streptophyta</taxon>
        <taxon>Klebsormidiophyceae</taxon>
        <taxon>Klebsormidiales</taxon>
        <taxon>Klebsormidiaceae</taxon>
        <taxon>Klebsormidium</taxon>
    </lineage>
</organism>
<dbReference type="Pfam" id="PF01270">
    <property type="entry name" value="Glyco_hydro_8"/>
    <property type="match status" value="1"/>
</dbReference>
<feature type="compositionally biased region" description="Polar residues" evidence="10">
    <location>
        <begin position="129"/>
        <end position="139"/>
    </location>
</feature>
<keyword evidence="5 11" id="KW-0812">Transmembrane</keyword>
<evidence type="ECO:0000256" key="10">
    <source>
        <dbReference type="SAM" id="MobiDB-lite"/>
    </source>
</evidence>
<evidence type="ECO:0000313" key="12">
    <source>
        <dbReference type="EMBL" id="GAQ78031.1"/>
    </source>
</evidence>
<feature type="region of interest" description="Disordered" evidence="10">
    <location>
        <begin position="1"/>
        <end position="199"/>
    </location>
</feature>
<dbReference type="GO" id="GO:0004553">
    <property type="term" value="F:hydrolase activity, hydrolyzing O-glycosyl compounds"/>
    <property type="evidence" value="ECO:0007669"/>
    <property type="project" value="InterPro"/>
</dbReference>
<evidence type="ECO:0000256" key="6">
    <source>
        <dbReference type="ARBA" id="ARBA00022801"/>
    </source>
</evidence>
<feature type="transmembrane region" description="Helical" evidence="11">
    <location>
        <begin position="775"/>
        <end position="794"/>
    </location>
</feature>
<keyword evidence="8 11" id="KW-0472">Membrane</keyword>
<dbReference type="InterPro" id="IPR012341">
    <property type="entry name" value="6hp_glycosidase-like_sf"/>
</dbReference>
<dbReference type="InterPro" id="IPR005150">
    <property type="entry name" value="Cellulose_synth"/>
</dbReference>
<reference evidence="12 13" key="1">
    <citation type="journal article" date="2014" name="Nat. Commun.">
        <title>Klebsormidium flaccidum genome reveals primary factors for plant terrestrial adaptation.</title>
        <authorList>
            <person name="Hori K."/>
            <person name="Maruyama F."/>
            <person name="Fujisawa T."/>
            <person name="Togashi T."/>
            <person name="Yamamoto N."/>
            <person name="Seo M."/>
            <person name="Sato S."/>
            <person name="Yamada T."/>
            <person name="Mori H."/>
            <person name="Tajima N."/>
            <person name="Moriyama T."/>
            <person name="Ikeuchi M."/>
            <person name="Watanabe M."/>
            <person name="Wada H."/>
            <person name="Kobayashi K."/>
            <person name="Saito M."/>
            <person name="Masuda T."/>
            <person name="Sasaki-Sekimoto Y."/>
            <person name="Mashiguchi K."/>
            <person name="Awai K."/>
            <person name="Shimojima M."/>
            <person name="Masuda S."/>
            <person name="Iwai M."/>
            <person name="Nobusawa T."/>
            <person name="Narise T."/>
            <person name="Kondo S."/>
            <person name="Saito H."/>
            <person name="Sato R."/>
            <person name="Murakawa M."/>
            <person name="Ihara Y."/>
            <person name="Oshima-Yamada Y."/>
            <person name="Ohtaka K."/>
            <person name="Satoh M."/>
            <person name="Sonobe K."/>
            <person name="Ishii M."/>
            <person name="Ohtani R."/>
            <person name="Kanamori-Sato M."/>
            <person name="Honoki R."/>
            <person name="Miyazaki D."/>
            <person name="Mochizuki H."/>
            <person name="Umetsu J."/>
            <person name="Higashi K."/>
            <person name="Shibata D."/>
            <person name="Kamiya Y."/>
            <person name="Sato N."/>
            <person name="Nakamura Y."/>
            <person name="Tabata S."/>
            <person name="Ida S."/>
            <person name="Kurokawa K."/>
            <person name="Ohta H."/>
        </authorList>
    </citation>
    <scope>NUCLEOTIDE SEQUENCE [LARGE SCALE GENOMIC DNA]</scope>
    <source>
        <strain evidence="12 13">NIES-2285</strain>
    </source>
</reference>
<dbReference type="Gene3D" id="1.50.10.10">
    <property type="match status" value="1"/>
</dbReference>
<dbReference type="GO" id="GO:0016760">
    <property type="term" value="F:cellulose synthase (UDP-forming) activity"/>
    <property type="evidence" value="ECO:0007669"/>
    <property type="project" value="InterPro"/>
</dbReference>
<comment type="similarity">
    <text evidence="2">Belongs to the glycosyl hydrolase 8 (cellulase D) family.</text>
</comment>
<dbReference type="PANTHER" id="PTHR43867">
    <property type="entry name" value="CELLULOSE SYNTHASE CATALYTIC SUBUNIT A [UDP-FORMING]"/>
    <property type="match status" value="1"/>
</dbReference>
<feature type="transmembrane region" description="Helical" evidence="11">
    <location>
        <begin position="806"/>
        <end position="830"/>
    </location>
</feature>
<proteinExistence type="inferred from homology"/>
<dbReference type="InterPro" id="IPR050321">
    <property type="entry name" value="Glycosyltr_2/OpgH_subfam"/>
</dbReference>
<feature type="transmembrane region" description="Helical" evidence="11">
    <location>
        <begin position="1022"/>
        <end position="1040"/>
    </location>
</feature>
<feature type="compositionally biased region" description="Polar residues" evidence="10">
    <location>
        <begin position="153"/>
        <end position="163"/>
    </location>
</feature>
<keyword evidence="9" id="KW-0326">Glycosidase</keyword>
<sequence length="1452" mass="159692">MGFLSSLISKKQSEGHGPPRLDTNRVLRSPPAEDDHIYSSSNTPVFTPRNEEEPDGFDLSKLRPVRVRTSVVREGGPKTTGHAGNGFYGAKAGADSEENGRAENGIEGAGLEANLEGSPVVQELPHNETPASAASSISYVTEPDDEEPAAESQPLTGSRQSAALGTIREVPELEYSPGQETSTQIGKKSPLGVENGPQRLLISDWPGQHLVAYESTGSDQGAELAGNVTPPPRGSPNGGQNSSAETTPLPLIGRQAAPAKTPQPFGINPAKIRNQAAKSGPQAFLDISRKPTAEDIRARLGLAANEPITASRATIRPIIKYVFRPTYLVFLVLGPWYFYTLSLAYANVIVSSMFFVSELVSWLLGICFFFNFWYATERNDITLRGMYPTFEKDDWPEVDICFCHYLEPVEELRGPLEKALQMDYPKHKLHIKILDDGYLGKRANGAYGVSTLGAELESMVIKVLEGLKPNRIKIPGHLVPRRHTAPGGMVIVNFVDPKKRLPKVSIISRMKGKESHFKTGNLENAIYNAGTSAQFLAFFDVDMEPKPDFLQRIMPLFYQYDVEKEAWLPDWKVGFVQTPQTFSNIEESQGSDDPLYQSNGVFFSSIQAGRDGIGMASFAGTNAVFFKPALDDGLGFIYGCLTEDAATANKLHSFGWKGAYLNINLASGHARETVGETMDERKRWVIGSVQMFWLEYGRTWLGISRRFLNPPLRQQADKKLTLARYAPKEAAKPICPEDTGHHFRDARRKSTILRIFHTIIFFDMTLYPLGALEAVAMYVMAIIYCVGDVSPLKFFAIGGKFSTGAILVITLACYQAVRLFMFGVACYVLFKNGTVAKDIYRSMQAWFGFAWTTIVGTIEATYIAVRGRGMKWGDHKTGIRPMLELPNLVACIMLLVAMVVACANLFIEVGMCPFRIPFPFPFPFPFPLRLNGSSWSSRAPISSSGWERVPSAFRFRFGFAWTELVLECANLFVEITTPKRSGFSVAGSLTFALFVLVNLWPTTRCTLAEINRLPTWAYKMPLMMMVTGAVIFGMIFMSVMGKVLQPPFVYGAFGTGQYRNLFQEAGIDPTLVQPKIDGLYNATFLGGPATRLFFQVDDTSAVIQDPVTGYVTSLGMSYGMMFALQMGARKQFDQLWGWTRANMMIQPPNQHAGFFASTMTKSGAVVDGVPTPLAEEYFVTSLLFAAGRWQITGPDASGDYRRWAQNILSNMLYREQIAGIVGSATPETSMFASQTPNLVTYKPTAAGSQYTATAYQTPVFYDLWSRWVPGRFGGGKNRFLALVSKSSRDFLKNSFSTASGLPPELSYLNGTAMPAQGASKPVFGPLAYQTGANIALDVAWLGLKADAWEVTRCSELLAFFFAEGVKNYGLSYDLDGTSLQPNLVADERVGLVAMNAVLALGVPPNDVATAFVKALWNSALPATGSNRLTNSLLYMFGMLHAGGQFRVYAPVW</sequence>
<dbReference type="EMBL" id="DF236956">
    <property type="protein sequence ID" value="GAQ78031.1"/>
    <property type="molecule type" value="Genomic_DNA"/>
</dbReference>
<dbReference type="Proteomes" id="UP000054558">
    <property type="component" value="Unassembled WGS sequence"/>
</dbReference>
<keyword evidence="7 11" id="KW-1133">Transmembrane helix</keyword>
<feature type="transmembrane region" description="Helical" evidence="11">
    <location>
        <begin position="321"/>
        <end position="339"/>
    </location>
</feature>
<feature type="transmembrane region" description="Helical" evidence="11">
    <location>
        <begin position="981"/>
        <end position="1001"/>
    </location>
</feature>
<name>A0A1Y1HM19_KLENI</name>
<dbReference type="SUPFAM" id="SSF48208">
    <property type="entry name" value="Six-hairpin glycosidases"/>
    <property type="match status" value="1"/>
</dbReference>
<keyword evidence="4" id="KW-0808">Transferase</keyword>
<comment type="subcellular location">
    <subcellularLocation>
        <location evidence="1">Endomembrane system</location>
        <topology evidence="1">Multi-pass membrane protein</topology>
    </subcellularLocation>
</comment>
<evidence type="ECO:0000256" key="11">
    <source>
        <dbReference type="SAM" id="Phobius"/>
    </source>
</evidence>
<gene>
    <name evidence="12" type="ORF">KFL_000070020</name>
</gene>
<feature type="transmembrane region" description="Helical" evidence="11">
    <location>
        <begin position="885"/>
        <end position="907"/>
    </location>
</feature>
<feature type="transmembrane region" description="Helical" evidence="11">
    <location>
        <begin position="359"/>
        <end position="376"/>
    </location>
</feature>
<dbReference type="SUPFAM" id="SSF53448">
    <property type="entry name" value="Nucleotide-diphospho-sugar transferases"/>
    <property type="match status" value="1"/>
</dbReference>
<dbReference type="InterPro" id="IPR002037">
    <property type="entry name" value="Glyco_hydro_8"/>
</dbReference>
<dbReference type="OrthoDB" id="72851at2759"/>
<dbReference type="GO" id="GO:0030244">
    <property type="term" value="P:cellulose biosynthetic process"/>
    <property type="evidence" value="ECO:0000318"/>
    <property type="project" value="GO_Central"/>
</dbReference>
<evidence type="ECO:0000256" key="3">
    <source>
        <dbReference type="ARBA" id="ARBA00022676"/>
    </source>
</evidence>
<dbReference type="GO" id="GO:0012505">
    <property type="term" value="C:endomembrane system"/>
    <property type="evidence" value="ECO:0007669"/>
    <property type="project" value="UniProtKB-SubCell"/>
</dbReference>
<accession>A0A1Y1HM19</accession>
<evidence type="ECO:0000313" key="13">
    <source>
        <dbReference type="Proteomes" id="UP000054558"/>
    </source>
</evidence>
<dbReference type="InterPro" id="IPR029044">
    <property type="entry name" value="Nucleotide-diphossugar_trans"/>
</dbReference>
<evidence type="ECO:0000256" key="5">
    <source>
        <dbReference type="ARBA" id="ARBA00022692"/>
    </source>
</evidence>
<keyword evidence="3" id="KW-0328">Glycosyltransferase</keyword>
<evidence type="ECO:0000256" key="1">
    <source>
        <dbReference type="ARBA" id="ARBA00004127"/>
    </source>
</evidence>
<dbReference type="PANTHER" id="PTHR43867:SF8">
    <property type="entry name" value="GLYCOSIDE HYDROLASE FAMILY 8"/>
    <property type="match status" value="1"/>
</dbReference>
<dbReference type="Pfam" id="PF03552">
    <property type="entry name" value="Cellulose_synt"/>
    <property type="match status" value="1"/>
</dbReference>
<keyword evidence="6 12" id="KW-0378">Hydrolase</keyword>
<dbReference type="Gene3D" id="3.90.550.10">
    <property type="entry name" value="Spore Coat Polysaccharide Biosynthesis Protein SpsA, Chain A"/>
    <property type="match status" value="2"/>
</dbReference>
<feature type="compositionally biased region" description="Polar residues" evidence="10">
    <location>
        <begin position="1"/>
        <end position="10"/>
    </location>
</feature>
<keyword evidence="13" id="KW-1185">Reference proteome</keyword>
<evidence type="ECO:0000256" key="7">
    <source>
        <dbReference type="ARBA" id="ARBA00022989"/>
    </source>
</evidence>
<feature type="region of interest" description="Disordered" evidence="10">
    <location>
        <begin position="217"/>
        <end position="247"/>
    </location>
</feature>
<feature type="compositionally biased region" description="Basic and acidic residues" evidence="10">
    <location>
        <begin position="11"/>
        <end position="37"/>
    </location>
</feature>
<dbReference type="GO" id="GO:0016758">
    <property type="term" value="F:hexosyltransferase activity"/>
    <property type="evidence" value="ECO:0000318"/>
    <property type="project" value="GO_Central"/>
</dbReference>
<protein>
    <submittedName>
        <fullName evidence="12">Glycoside hydrolase family 8</fullName>
    </submittedName>
</protein>
<feature type="transmembrane region" description="Helical" evidence="11">
    <location>
        <begin position="845"/>
        <end position="865"/>
    </location>
</feature>
<dbReference type="GO" id="GO:0016020">
    <property type="term" value="C:membrane"/>
    <property type="evidence" value="ECO:0000318"/>
    <property type="project" value="GO_Central"/>
</dbReference>
<evidence type="ECO:0000256" key="2">
    <source>
        <dbReference type="ARBA" id="ARBA00009209"/>
    </source>
</evidence>
<dbReference type="STRING" id="105231.A0A1Y1HM19"/>
<evidence type="ECO:0000256" key="9">
    <source>
        <dbReference type="ARBA" id="ARBA00023295"/>
    </source>
</evidence>